<dbReference type="AlphaFoldDB" id="A0A7U0N6H3"/>
<dbReference type="RefSeq" id="WP_129939257.1">
    <property type="nucleotide sequence ID" value="NZ_CP068391.1"/>
</dbReference>
<accession>A0A7U0N6H3</accession>
<name>A0A7U0N6H3_SERPR</name>
<protein>
    <recommendedName>
        <fullName evidence="4">Lipoprotein</fullName>
    </recommendedName>
</protein>
<dbReference type="Proteomes" id="UP000596176">
    <property type="component" value="Chromosome"/>
</dbReference>
<gene>
    <name evidence="2" type="ORF">JKX24_24560</name>
</gene>
<sequence>MRRILVLFFIFTTSAMSFSCIANVGFLSPSGVSKNFADKVNFAMINVYNEQQLKENLEIAKGNNLTLLLDLGPSLNTSRNSNDIKMNYHDSSNTKNEKLLHPLNKNKLRKLPSDSDLLLTINRYMPLIKQYNKNISAIFLADEPYLNGLDKEDLEKVAGLTRAILNDNGLSQIKLGVIFASAMFNKDFAANLDAKSGEYVKSIDSHYQEISNKVQKNTASTDEKEWLNIIKNNRLTTYDSAGNIYTKGGIPKGFDIYTFDFYLSTILLDQLYNDIPSWLAAQGLDKSCDVFKGKTIKDLRSELSFFKAGPMNTSESDIKNDKKILDQLYLCRMSTVTKLLQNEITSSAPNSEIVIISESSSNGVMEFDPEGNIKTAQPEKLIELRVLEEVQRAKEFYSESKTKNISGLMFFLYNNEYDKTIKINIGGAASMPSVLSEIYSTN</sequence>
<dbReference type="PROSITE" id="PS51257">
    <property type="entry name" value="PROKAR_LIPOPROTEIN"/>
    <property type="match status" value="1"/>
</dbReference>
<feature type="signal peptide" evidence="1">
    <location>
        <begin position="1"/>
        <end position="22"/>
    </location>
</feature>
<evidence type="ECO:0008006" key="4">
    <source>
        <dbReference type="Google" id="ProtNLM"/>
    </source>
</evidence>
<proteinExistence type="predicted"/>
<keyword evidence="1" id="KW-0732">Signal</keyword>
<evidence type="ECO:0000256" key="1">
    <source>
        <dbReference type="SAM" id="SignalP"/>
    </source>
</evidence>
<evidence type="ECO:0000313" key="3">
    <source>
        <dbReference type="Proteomes" id="UP000596176"/>
    </source>
</evidence>
<dbReference type="EMBL" id="CP068391">
    <property type="protein sequence ID" value="QQX53288.1"/>
    <property type="molecule type" value="Genomic_DNA"/>
</dbReference>
<reference evidence="2 3" key="1">
    <citation type="submission" date="2021-01" db="EMBL/GenBank/DDBJ databases">
        <title>Chromosome sequence of Serratia proteamaculans strain 94 rif-r, isolated from spoiled beef.</title>
        <authorList>
            <person name="Zaytseva Y.V."/>
            <person name="Iablokov S.N."/>
            <person name="Klyukina A."/>
        </authorList>
    </citation>
    <scope>NUCLEOTIDE SEQUENCE [LARGE SCALE GENOMIC DNA]</scope>
    <source>
        <strain evidence="2 3">94 rif-r</strain>
    </source>
</reference>
<evidence type="ECO:0000313" key="2">
    <source>
        <dbReference type="EMBL" id="QQX53288.1"/>
    </source>
</evidence>
<feature type="chain" id="PRO_5031555634" description="Lipoprotein" evidence="1">
    <location>
        <begin position="23"/>
        <end position="442"/>
    </location>
</feature>
<organism evidence="2 3">
    <name type="scientific">Serratia proteamaculans</name>
    <dbReference type="NCBI Taxonomy" id="28151"/>
    <lineage>
        <taxon>Bacteria</taxon>
        <taxon>Pseudomonadati</taxon>
        <taxon>Pseudomonadota</taxon>
        <taxon>Gammaproteobacteria</taxon>
        <taxon>Enterobacterales</taxon>
        <taxon>Yersiniaceae</taxon>
        <taxon>Serratia</taxon>
    </lineage>
</organism>